<dbReference type="AlphaFoldDB" id="A0AAV6V0L1"/>
<reference evidence="1 2" key="1">
    <citation type="journal article" date="2022" name="Nat. Ecol. Evol.">
        <title>A masculinizing supergene underlies an exaggerated male reproductive morph in a spider.</title>
        <authorList>
            <person name="Hendrickx F."/>
            <person name="De Corte Z."/>
            <person name="Sonet G."/>
            <person name="Van Belleghem S.M."/>
            <person name="Kostlbacher S."/>
            <person name="Vangestel C."/>
        </authorList>
    </citation>
    <scope>NUCLEOTIDE SEQUENCE [LARGE SCALE GENOMIC DNA]</scope>
    <source>
        <strain evidence="1">W744_W776</strain>
    </source>
</reference>
<proteinExistence type="predicted"/>
<name>A0AAV6V0L1_9ARAC</name>
<dbReference type="Proteomes" id="UP000827092">
    <property type="component" value="Unassembled WGS sequence"/>
</dbReference>
<comment type="caution">
    <text evidence="1">The sequence shown here is derived from an EMBL/GenBank/DDBJ whole genome shotgun (WGS) entry which is preliminary data.</text>
</comment>
<dbReference type="PANTHER" id="PTHR14787:SF1">
    <property type="entry name" value="ATPASE PAAT"/>
    <property type="match status" value="1"/>
</dbReference>
<evidence type="ECO:0000313" key="2">
    <source>
        <dbReference type="Proteomes" id="UP000827092"/>
    </source>
</evidence>
<dbReference type="Pfam" id="PF14958">
    <property type="entry name" value="PAAT-like"/>
    <property type="match status" value="1"/>
</dbReference>
<sequence length="341" mass="38359">MIVQSNWKVSDDRPITDTIVACDVESDNGDLEDEITVENCVMLEAPEIGDGLYPTNPACQLLINCEPPNQISRISVISEARVIEVYGHHGEYLKTTKNVLLDESEDMVVFRGDVILDRPSSLCSIKFLLLRSPTEMWLFGVKVYTTKSPFDIQNQMTIPLSSVEERLSHMGLALSDKAEAFKQLVQTFQKSPMADPSIGDMISNLLVSNLVKNKSPSPEKDLQKLGCLMKSVPTRDSENNVSEAVPGMMEDPMSYFKKKLIIVNETPAPYVIESVPISTQTEEDVTTLEENIKSFVAEQMEEMEKKLWEKINKRFQETEAKIICKLDEIESFVKPQGVKSN</sequence>
<evidence type="ECO:0000313" key="1">
    <source>
        <dbReference type="EMBL" id="KAG8190124.1"/>
    </source>
</evidence>
<keyword evidence="2" id="KW-1185">Reference proteome</keyword>
<dbReference type="EMBL" id="JAFNEN010000193">
    <property type="protein sequence ID" value="KAG8190124.1"/>
    <property type="molecule type" value="Genomic_DNA"/>
</dbReference>
<dbReference type="InterPro" id="IPR028043">
    <property type="entry name" value="PAAT-like"/>
</dbReference>
<gene>
    <name evidence="1" type="ORF">JTE90_026692</name>
</gene>
<protein>
    <submittedName>
        <fullName evidence="1">Uncharacterized protein</fullName>
    </submittedName>
</protein>
<accession>A0AAV6V0L1</accession>
<organism evidence="1 2">
    <name type="scientific">Oedothorax gibbosus</name>
    <dbReference type="NCBI Taxonomy" id="931172"/>
    <lineage>
        <taxon>Eukaryota</taxon>
        <taxon>Metazoa</taxon>
        <taxon>Ecdysozoa</taxon>
        <taxon>Arthropoda</taxon>
        <taxon>Chelicerata</taxon>
        <taxon>Arachnida</taxon>
        <taxon>Araneae</taxon>
        <taxon>Araneomorphae</taxon>
        <taxon>Entelegynae</taxon>
        <taxon>Araneoidea</taxon>
        <taxon>Linyphiidae</taxon>
        <taxon>Erigoninae</taxon>
        <taxon>Oedothorax</taxon>
    </lineage>
</organism>
<dbReference type="PANTHER" id="PTHR14787">
    <property type="entry name" value="C10ORF188 FAMILY MEMBER"/>
    <property type="match status" value="1"/>
</dbReference>